<accession>A0A9N9A9T6</accession>
<keyword evidence="3" id="KW-1185">Reference proteome</keyword>
<sequence>MLFQDIINELKHAKNRLDKAAEELKAFEEGEDGKWLKELRRKSRRHDLSENEEREKARMEKKEERLENSKVKWEEQEQKLQDALIEFDKEKEMQGPLLIMIESMKRKMEDLEFQVKR</sequence>
<name>A0A9N9A9T6_FUNMO</name>
<feature type="compositionally biased region" description="Basic and acidic residues" evidence="1">
    <location>
        <begin position="46"/>
        <end position="67"/>
    </location>
</feature>
<feature type="non-terminal residue" evidence="2">
    <location>
        <position position="1"/>
    </location>
</feature>
<comment type="caution">
    <text evidence="2">The sequence shown here is derived from an EMBL/GenBank/DDBJ whole genome shotgun (WGS) entry which is preliminary data.</text>
</comment>
<organism evidence="2 3">
    <name type="scientific">Funneliformis mosseae</name>
    <name type="common">Endomycorrhizal fungus</name>
    <name type="synonym">Glomus mosseae</name>
    <dbReference type="NCBI Taxonomy" id="27381"/>
    <lineage>
        <taxon>Eukaryota</taxon>
        <taxon>Fungi</taxon>
        <taxon>Fungi incertae sedis</taxon>
        <taxon>Mucoromycota</taxon>
        <taxon>Glomeromycotina</taxon>
        <taxon>Glomeromycetes</taxon>
        <taxon>Glomerales</taxon>
        <taxon>Glomeraceae</taxon>
        <taxon>Funneliformis</taxon>
    </lineage>
</organism>
<evidence type="ECO:0000313" key="2">
    <source>
        <dbReference type="EMBL" id="CAG8524379.1"/>
    </source>
</evidence>
<reference evidence="2" key="1">
    <citation type="submission" date="2021-06" db="EMBL/GenBank/DDBJ databases">
        <authorList>
            <person name="Kallberg Y."/>
            <person name="Tangrot J."/>
            <person name="Rosling A."/>
        </authorList>
    </citation>
    <scope>NUCLEOTIDE SEQUENCE</scope>
    <source>
        <strain evidence="2">87-6 pot B 2015</strain>
    </source>
</reference>
<gene>
    <name evidence="2" type="ORF">FMOSSE_LOCUS5194</name>
</gene>
<evidence type="ECO:0000256" key="1">
    <source>
        <dbReference type="SAM" id="MobiDB-lite"/>
    </source>
</evidence>
<dbReference type="Proteomes" id="UP000789375">
    <property type="component" value="Unassembled WGS sequence"/>
</dbReference>
<dbReference type="AlphaFoldDB" id="A0A9N9A9T6"/>
<proteinExistence type="predicted"/>
<feature type="region of interest" description="Disordered" evidence="1">
    <location>
        <begin position="43"/>
        <end position="67"/>
    </location>
</feature>
<evidence type="ECO:0000313" key="3">
    <source>
        <dbReference type="Proteomes" id="UP000789375"/>
    </source>
</evidence>
<protein>
    <submittedName>
        <fullName evidence="2">4312_t:CDS:1</fullName>
    </submittedName>
</protein>
<dbReference type="EMBL" id="CAJVPP010000957">
    <property type="protein sequence ID" value="CAG8524379.1"/>
    <property type="molecule type" value="Genomic_DNA"/>
</dbReference>